<feature type="transmembrane region" description="Helical" evidence="1">
    <location>
        <begin position="30"/>
        <end position="51"/>
    </location>
</feature>
<name>A0AAW6AYI5_CLOSY</name>
<gene>
    <name evidence="2" type="ORF">PM006_11615</name>
</gene>
<evidence type="ECO:0000313" key="3">
    <source>
        <dbReference type="Proteomes" id="UP001300871"/>
    </source>
</evidence>
<keyword evidence="1" id="KW-1133">Transmembrane helix</keyword>
<keyword evidence="1" id="KW-0472">Membrane</keyword>
<evidence type="ECO:0000313" key="2">
    <source>
        <dbReference type="EMBL" id="MDB2000849.1"/>
    </source>
</evidence>
<accession>A0AAW6AYI5</accession>
<comment type="caution">
    <text evidence="2">The sequence shown here is derived from an EMBL/GenBank/DDBJ whole genome shotgun (WGS) entry which is preliminary data.</text>
</comment>
<dbReference type="Proteomes" id="UP001300871">
    <property type="component" value="Unassembled WGS sequence"/>
</dbReference>
<evidence type="ECO:0000256" key="1">
    <source>
        <dbReference type="SAM" id="Phobius"/>
    </source>
</evidence>
<reference evidence="2" key="1">
    <citation type="submission" date="2023-01" db="EMBL/GenBank/DDBJ databases">
        <title>Human gut microbiome strain richness.</title>
        <authorList>
            <person name="Chen-Liaw A."/>
        </authorList>
    </citation>
    <scope>NUCLEOTIDE SEQUENCE</scope>
    <source>
        <strain evidence="2">B1_m1001713B170214d0_201011</strain>
    </source>
</reference>
<dbReference type="EMBL" id="JAQLGM010000026">
    <property type="protein sequence ID" value="MDB2000849.1"/>
    <property type="molecule type" value="Genomic_DNA"/>
</dbReference>
<protein>
    <submittedName>
        <fullName evidence="2">Uncharacterized protein</fullName>
    </submittedName>
</protein>
<keyword evidence="1" id="KW-0812">Transmembrane</keyword>
<dbReference type="RefSeq" id="WP_272122889.1">
    <property type="nucleotide sequence ID" value="NZ_JAQLGH010000025.1"/>
</dbReference>
<dbReference type="AlphaFoldDB" id="A0AAW6AYI5"/>
<organism evidence="2 3">
    <name type="scientific">Clostridium symbiosum</name>
    <name type="common">Bacteroides symbiosus</name>
    <dbReference type="NCBI Taxonomy" id="1512"/>
    <lineage>
        <taxon>Bacteria</taxon>
        <taxon>Bacillati</taxon>
        <taxon>Bacillota</taxon>
        <taxon>Clostridia</taxon>
        <taxon>Lachnospirales</taxon>
        <taxon>Lachnospiraceae</taxon>
        <taxon>Otoolea</taxon>
    </lineage>
</organism>
<proteinExistence type="predicted"/>
<sequence>MHIHYKNGPEIVRRARQQDKHLNEYRYIKILEIITLAMCSVVIFQAAILVWKCL</sequence>